<dbReference type="SUPFAM" id="SSF54631">
    <property type="entry name" value="CBS-domain pair"/>
    <property type="match status" value="1"/>
</dbReference>
<feature type="binding site" evidence="3">
    <location>
        <position position="167"/>
    </location>
    <ligand>
        <name>Zn(2+)</name>
        <dbReference type="ChEBI" id="CHEBI:29105"/>
    </ligand>
</feature>
<evidence type="ECO:0000259" key="4">
    <source>
        <dbReference type="PROSITE" id="PS51371"/>
    </source>
</evidence>
<dbReference type="GO" id="GO:0046872">
    <property type="term" value="F:metal ion binding"/>
    <property type="evidence" value="ECO:0007669"/>
    <property type="project" value="UniProtKB-KW"/>
</dbReference>
<feature type="domain" description="CBS" evidence="4">
    <location>
        <begin position="77"/>
        <end position="132"/>
    </location>
</feature>
<evidence type="ECO:0000313" key="6">
    <source>
        <dbReference type="EMBL" id="MFC4359332.1"/>
    </source>
</evidence>
<dbReference type="AlphaFoldDB" id="A0ABD5PES6"/>
<dbReference type="PANTHER" id="PTHR48108:SF26">
    <property type="entry name" value="CBS DOMAIN-CONTAINING PROTEIN DDB_G0289609"/>
    <property type="match status" value="1"/>
</dbReference>
<feature type="binding site" evidence="3">
    <location>
        <position position="183"/>
    </location>
    <ligand>
        <name>Zn(2+)</name>
        <dbReference type="ChEBI" id="CHEBI:29105"/>
    </ligand>
</feature>
<feature type="binding site" evidence="3">
    <location>
        <position position="183"/>
    </location>
    <ligand>
        <name>Fe cation</name>
        <dbReference type="ChEBI" id="CHEBI:24875"/>
    </ligand>
</feature>
<gene>
    <name evidence="6" type="ORF">ACFO0N_15420</name>
</gene>
<keyword evidence="3" id="KW-0862">Zinc</keyword>
<keyword evidence="7" id="KW-1185">Reference proteome</keyword>
<evidence type="ECO:0000256" key="3">
    <source>
        <dbReference type="PROSITE-ProRule" id="PRU01249"/>
    </source>
</evidence>
<dbReference type="InterPro" id="IPR000644">
    <property type="entry name" value="CBS_dom"/>
</dbReference>
<dbReference type="PROSITE" id="PS51901">
    <property type="entry name" value="ACP_MB"/>
    <property type="match status" value="1"/>
</dbReference>
<dbReference type="InterPro" id="IPR046342">
    <property type="entry name" value="CBS_dom_sf"/>
</dbReference>
<protein>
    <submittedName>
        <fullName evidence="6">CBS domain-containing protein</fullName>
    </submittedName>
</protein>
<dbReference type="InterPro" id="IPR044065">
    <property type="entry name" value="ACP_MB"/>
</dbReference>
<feature type="binding site" evidence="3">
    <location>
        <position position="186"/>
    </location>
    <ligand>
        <name>Zn(2+)</name>
        <dbReference type="ChEBI" id="CHEBI:29105"/>
    </ligand>
</feature>
<evidence type="ECO:0000256" key="1">
    <source>
        <dbReference type="ARBA" id="ARBA00022737"/>
    </source>
</evidence>
<evidence type="ECO:0000256" key="2">
    <source>
        <dbReference type="PROSITE-ProRule" id="PRU00703"/>
    </source>
</evidence>
<evidence type="ECO:0000313" key="7">
    <source>
        <dbReference type="Proteomes" id="UP001595921"/>
    </source>
</evidence>
<evidence type="ECO:0000259" key="5">
    <source>
        <dbReference type="PROSITE" id="PS51901"/>
    </source>
</evidence>
<feature type="domain" description="CBS" evidence="4">
    <location>
        <begin position="11"/>
        <end position="66"/>
    </location>
</feature>
<comment type="caution">
    <text evidence="6">The sequence shown here is derived from an EMBL/GenBank/DDBJ whole genome shotgun (WGS) entry which is preliminary data.</text>
</comment>
<feature type="domain" description="ACP-type MB" evidence="5">
    <location>
        <begin position="159"/>
        <end position="189"/>
    </location>
</feature>
<dbReference type="Pfam" id="PF00571">
    <property type="entry name" value="CBS"/>
    <property type="match status" value="2"/>
</dbReference>
<dbReference type="PROSITE" id="PS51371">
    <property type="entry name" value="CBS"/>
    <property type="match status" value="2"/>
</dbReference>
<organism evidence="6 7">
    <name type="scientific">Halobium salinum</name>
    <dbReference type="NCBI Taxonomy" id="1364940"/>
    <lineage>
        <taxon>Archaea</taxon>
        <taxon>Methanobacteriati</taxon>
        <taxon>Methanobacteriota</taxon>
        <taxon>Stenosarchaea group</taxon>
        <taxon>Halobacteria</taxon>
        <taxon>Halobacteriales</taxon>
        <taxon>Haloferacaceae</taxon>
        <taxon>Halobium</taxon>
    </lineage>
</organism>
<dbReference type="Gene3D" id="3.10.580.10">
    <property type="entry name" value="CBS-domain"/>
    <property type="match status" value="1"/>
</dbReference>
<keyword evidence="2" id="KW-0129">CBS domain</keyword>
<dbReference type="EMBL" id="JBHSDS010000008">
    <property type="protein sequence ID" value="MFC4359332.1"/>
    <property type="molecule type" value="Genomic_DNA"/>
</dbReference>
<feature type="binding site" evidence="3">
    <location>
        <position position="186"/>
    </location>
    <ligand>
        <name>Fe cation</name>
        <dbReference type="ChEBI" id="CHEBI:24875"/>
    </ligand>
</feature>
<dbReference type="SMART" id="SM00116">
    <property type="entry name" value="CBS"/>
    <property type="match status" value="2"/>
</dbReference>
<dbReference type="RefSeq" id="WP_267622760.1">
    <property type="nucleotide sequence ID" value="NZ_JAODIW010000006.1"/>
</dbReference>
<proteinExistence type="predicted"/>
<keyword evidence="3" id="KW-0408">Iron</keyword>
<feature type="binding site" evidence="3">
    <location>
        <position position="167"/>
    </location>
    <ligand>
        <name>Fe cation</name>
        <dbReference type="ChEBI" id="CHEBI:24875"/>
    </ligand>
</feature>
<reference evidence="6 7" key="1">
    <citation type="journal article" date="2019" name="Int. J. Syst. Evol. Microbiol.">
        <title>The Global Catalogue of Microorganisms (GCM) 10K type strain sequencing project: providing services to taxonomists for standard genome sequencing and annotation.</title>
        <authorList>
            <consortium name="The Broad Institute Genomics Platform"/>
            <consortium name="The Broad Institute Genome Sequencing Center for Infectious Disease"/>
            <person name="Wu L."/>
            <person name="Ma J."/>
        </authorList>
    </citation>
    <scope>NUCLEOTIDE SEQUENCE [LARGE SCALE GENOMIC DNA]</scope>
    <source>
        <strain evidence="6 7">CGMCC 1.12553</strain>
    </source>
</reference>
<keyword evidence="1" id="KW-0677">Repeat</keyword>
<feature type="binding site" evidence="3">
    <location>
        <position position="164"/>
    </location>
    <ligand>
        <name>Fe cation</name>
        <dbReference type="ChEBI" id="CHEBI:24875"/>
    </ligand>
</feature>
<sequence length="189" mass="20163">MREDTTVYDLMGREFVGVSESDSVVDAAELLVEEEVDFVVVVRGREPVGEMTARDAVEALLDGGPERGETVTVGSVMDEAAARIDARADVDEAVDRLLSESATHLLVVDGDDIVGVLTERDVMAATSSRGPESMSEADVIETNGGFDVEESAPVDSDYSNQSICEVCGALSRELSNRNGQLVCADCREV</sequence>
<dbReference type="InterPro" id="IPR051462">
    <property type="entry name" value="CBS_domain-containing"/>
</dbReference>
<accession>A0ABD5PES6</accession>
<name>A0ABD5PES6_9EURY</name>
<keyword evidence="3" id="KW-0479">Metal-binding</keyword>
<dbReference type="Proteomes" id="UP001595921">
    <property type="component" value="Unassembled WGS sequence"/>
</dbReference>
<feature type="binding site" evidence="3">
    <location>
        <position position="164"/>
    </location>
    <ligand>
        <name>Zn(2+)</name>
        <dbReference type="ChEBI" id="CHEBI:29105"/>
    </ligand>
</feature>
<dbReference type="PANTHER" id="PTHR48108">
    <property type="entry name" value="CBS DOMAIN-CONTAINING PROTEIN CBSX2, CHLOROPLASTIC"/>
    <property type="match status" value="1"/>
</dbReference>